<feature type="non-terminal residue" evidence="1">
    <location>
        <position position="1"/>
    </location>
</feature>
<dbReference type="SMR" id="G4ZF86"/>
<dbReference type="RefSeq" id="XP_009525647.1">
    <property type="nucleotide sequence ID" value="XM_009527352.1"/>
</dbReference>
<feature type="non-terminal residue" evidence="1">
    <location>
        <position position="75"/>
    </location>
</feature>
<reference evidence="1 2" key="1">
    <citation type="journal article" date="2006" name="Science">
        <title>Phytophthora genome sequences uncover evolutionary origins and mechanisms of pathogenesis.</title>
        <authorList>
            <person name="Tyler B.M."/>
            <person name="Tripathy S."/>
            <person name="Zhang X."/>
            <person name="Dehal P."/>
            <person name="Jiang R.H."/>
            <person name="Aerts A."/>
            <person name="Arredondo F.D."/>
            <person name="Baxter L."/>
            <person name="Bensasson D."/>
            <person name="Beynon J.L."/>
            <person name="Chapman J."/>
            <person name="Damasceno C.M."/>
            <person name="Dorrance A.E."/>
            <person name="Dou D."/>
            <person name="Dickerman A.W."/>
            <person name="Dubchak I.L."/>
            <person name="Garbelotto M."/>
            <person name="Gijzen M."/>
            <person name="Gordon S.G."/>
            <person name="Govers F."/>
            <person name="Grunwald N.J."/>
            <person name="Huang W."/>
            <person name="Ivors K.L."/>
            <person name="Jones R.W."/>
            <person name="Kamoun S."/>
            <person name="Krampis K."/>
            <person name="Lamour K.H."/>
            <person name="Lee M.K."/>
            <person name="McDonald W.H."/>
            <person name="Medina M."/>
            <person name="Meijer H.J."/>
            <person name="Nordberg E.K."/>
            <person name="Maclean D.J."/>
            <person name="Ospina-Giraldo M.D."/>
            <person name="Morris P.F."/>
            <person name="Phuntumart V."/>
            <person name="Putnam N.H."/>
            <person name="Rash S."/>
            <person name="Rose J.K."/>
            <person name="Sakihama Y."/>
            <person name="Salamov A.A."/>
            <person name="Savidor A."/>
            <person name="Scheuring C.F."/>
            <person name="Smith B.M."/>
            <person name="Sobral B.W."/>
            <person name="Terry A."/>
            <person name="Torto-Alalibo T.A."/>
            <person name="Win J."/>
            <person name="Xu Z."/>
            <person name="Zhang H."/>
            <person name="Grigoriev I.V."/>
            <person name="Rokhsar D.S."/>
            <person name="Boore J.L."/>
        </authorList>
    </citation>
    <scope>NUCLEOTIDE SEQUENCE [LARGE SCALE GENOMIC DNA]</scope>
    <source>
        <strain evidence="1 2">P6497</strain>
    </source>
</reference>
<organism evidence="1 2">
    <name type="scientific">Phytophthora sojae (strain P6497)</name>
    <name type="common">Soybean stem and root rot agent</name>
    <name type="synonym">Phytophthora megasperma f. sp. glycines</name>
    <dbReference type="NCBI Taxonomy" id="1094619"/>
    <lineage>
        <taxon>Eukaryota</taxon>
        <taxon>Sar</taxon>
        <taxon>Stramenopiles</taxon>
        <taxon>Oomycota</taxon>
        <taxon>Peronosporomycetes</taxon>
        <taxon>Peronosporales</taxon>
        <taxon>Peronosporaceae</taxon>
        <taxon>Phytophthora</taxon>
    </lineage>
</organism>
<keyword evidence="2" id="KW-1185">Reference proteome</keyword>
<evidence type="ECO:0000313" key="1">
    <source>
        <dbReference type="EMBL" id="EGZ16589.1"/>
    </source>
</evidence>
<proteinExistence type="predicted"/>
<name>G4ZF86_PHYSP</name>
<dbReference type="AlphaFoldDB" id="G4ZF86"/>
<dbReference type="KEGG" id="psoj:PHYSODRAFT_429688"/>
<protein>
    <submittedName>
        <fullName evidence="1">Uncharacterized protein</fullName>
    </submittedName>
</protein>
<dbReference type="InParanoid" id="G4ZF86"/>
<dbReference type="GeneID" id="20652298"/>
<evidence type="ECO:0000313" key="2">
    <source>
        <dbReference type="Proteomes" id="UP000002640"/>
    </source>
</evidence>
<gene>
    <name evidence="1" type="ORF">PHYSODRAFT_429688</name>
</gene>
<accession>G4ZF86</accession>
<sequence>RVRLLYKDEDQRSRYCAKAQQLLDSVLQGADTNSSNSQIARKALRYRKLTSRLDDIDPTDPTFDVSAFFGVEWCK</sequence>
<dbReference type="Proteomes" id="UP000002640">
    <property type="component" value="Unassembled WGS sequence"/>
</dbReference>
<dbReference type="EMBL" id="JH159154">
    <property type="protein sequence ID" value="EGZ16589.1"/>
    <property type="molecule type" value="Genomic_DNA"/>
</dbReference>